<sequence>MKTAVDAIFIGRDRRYNRRFAEMCGHYLVEPEACTPAAGWEKGQVENQVGLVRKRFFTPRLRFKTLEDLNGWLADKCVAYAKEHRHPE</sequence>
<dbReference type="EMBL" id="JBEPMC010000035">
    <property type="protein sequence ID" value="MET3583888.1"/>
    <property type="molecule type" value="Genomic_DNA"/>
</dbReference>
<gene>
    <name evidence="1" type="ORF">ABID19_006954</name>
</gene>
<dbReference type="PANTHER" id="PTHR35004">
    <property type="entry name" value="TRANSPOSASE RV3428C-RELATED"/>
    <property type="match status" value="1"/>
</dbReference>
<evidence type="ECO:0000313" key="1">
    <source>
        <dbReference type="EMBL" id="MET3583888.1"/>
    </source>
</evidence>
<dbReference type="Proteomes" id="UP001549204">
    <property type="component" value="Unassembled WGS sequence"/>
</dbReference>
<organism evidence="1 2">
    <name type="scientific">Mesorhizobium robiniae</name>
    <dbReference type="NCBI Taxonomy" id="559315"/>
    <lineage>
        <taxon>Bacteria</taxon>
        <taxon>Pseudomonadati</taxon>
        <taxon>Pseudomonadota</taxon>
        <taxon>Alphaproteobacteria</taxon>
        <taxon>Hyphomicrobiales</taxon>
        <taxon>Phyllobacteriaceae</taxon>
        <taxon>Mesorhizobium</taxon>
    </lineage>
</organism>
<dbReference type="PANTHER" id="PTHR35004:SF7">
    <property type="entry name" value="INTEGRASE PROTEIN"/>
    <property type="match status" value="1"/>
</dbReference>
<reference evidence="1 2" key="1">
    <citation type="submission" date="2024-06" db="EMBL/GenBank/DDBJ databases">
        <title>Genomic Encyclopedia of Type Strains, Phase IV (KMG-IV): sequencing the most valuable type-strain genomes for metagenomic binning, comparative biology and taxonomic classification.</title>
        <authorList>
            <person name="Goeker M."/>
        </authorList>
    </citation>
    <scope>NUCLEOTIDE SEQUENCE [LARGE SCALE GENOMIC DNA]</scope>
    <source>
        <strain evidence="1 2">DSM 100022</strain>
    </source>
</reference>
<name>A0ABV2H018_9HYPH</name>
<comment type="caution">
    <text evidence="1">The sequence shown here is derived from an EMBL/GenBank/DDBJ whole genome shotgun (WGS) entry which is preliminary data.</text>
</comment>
<evidence type="ECO:0000313" key="2">
    <source>
        <dbReference type="Proteomes" id="UP001549204"/>
    </source>
</evidence>
<keyword evidence="2" id="KW-1185">Reference proteome</keyword>
<protein>
    <submittedName>
        <fullName evidence="1">Transposase</fullName>
    </submittedName>
</protein>
<proteinExistence type="predicted"/>
<accession>A0ABV2H018</accession>